<evidence type="ECO:0000313" key="10">
    <source>
        <dbReference type="EMBL" id="RFT15511.1"/>
    </source>
</evidence>
<sequence length="396" mass="42422">MNGFYADKQAAAPVRPEVVEAMLPYFTENFGNPQSLHSVGQKAARALQTAREQVARLINCQPEEIVFVSSGSEANNLAIKGLALANQARGKQIVVSTIEHASVLKAAKLLEKLGFKAVSVPVDSYGLVDPGKVAEAITPDTVLVSVMMANNEVGTIEPVAEIASLCRSKGVLFHSDAVAAVGNIPVEVRAIGLDALSLAADQFGGPKGAAALYLKKGTKITPLVDGGVQESNRRAGTENVPAIVGLGQAAELARKEMDSKARHLTQLRDRLIRGVLAGLDEVILTGHPERRLPHHASFCVKFVEGEAMLLGLDLIGIQVASGSACTSKSLRTSHVLTAMGLDPAVAQGSLVLTLLDETREEQVDYFLEKFPPVVRRLREMSPLYTRFLEEKKDVHR</sequence>
<proteinExistence type="inferred from homology"/>
<keyword evidence="5" id="KW-0663">Pyridoxal phosphate</keyword>
<dbReference type="PANTHER" id="PTHR11601">
    <property type="entry name" value="CYSTEINE DESULFURYLASE FAMILY MEMBER"/>
    <property type="match status" value="1"/>
</dbReference>
<feature type="domain" description="Aminotransferase class V" evidence="9">
    <location>
        <begin position="5"/>
        <end position="333"/>
    </location>
</feature>
<keyword evidence="4" id="KW-0479">Metal-binding</keyword>
<dbReference type="InterPro" id="IPR000192">
    <property type="entry name" value="Aminotrans_V_dom"/>
</dbReference>
<evidence type="ECO:0000313" key="11">
    <source>
        <dbReference type="Proteomes" id="UP000257323"/>
    </source>
</evidence>
<dbReference type="Proteomes" id="UP000257323">
    <property type="component" value="Unassembled WGS sequence"/>
</dbReference>
<accession>A0A3E2BLB8</accession>
<dbReference type="Gene3D" id="1.10.260.50">
    <property type="match status" value="1"/>
</dbReference>
<comment type="catalytic activity">
    <reaction evidence="8">
        <text>(sulfur carrier)-H + L-cysteine = (sulfur carrier)-SH + L-alanine</text>
        <dbReference type="Rhea" id="RHEA:43892"/>
        <dbReference type="Rhea" id="RHEA-COMP:14737"/>
        <dbReference type="Rhea" id="RHEA-COMP:14739"/>
        <dbReference type="ChEBI" id="CHEBI:29917"/>
        <dbReference type="ChEBI" id="CHEBI:35235"/>
        <dbReference type="ChEBI" id="CHEBI:57972"/>
        <dbReference type="ChEBI" id="CHEBI:64428"/>
        <dbReference type="EC" id="2.8.1.7"/>
    </reaction>
</comment>
<evidence type="ECO:0000256" key="7">
    <source>
        <dbReference type="ARBA" id="ARBA00023014"/>
    </source>
</evidence>
<evidence type="ECO:0000256" key="2">
    <source>
        <dbReference type="ARBA" id="ARBA00006490"/>
    </source>
</evidence>
<dbReference type="GO" id="GO:0051536">
    <property type="term" value="F:iron-sulfur cluster binding"/>
    <property type="evidence" value="ECO:0007669"/>
    <property type="project" value="UniProtKB-KW"/>
</dbReference>
<dbReference type="InterPro" id="IPR015424">
    <property type="entry name" value="PyrdxlP-dep_Trfase"/>
</dbReference>
<dbReference type="EMBL" id="QUAH01000008">
    <property type="protein sequence ID" value="RFT15511.1"/>
    <property type="molecule type" value="Genomic_DNA"/>
</dbReference>
<evidence type="ECO:0000256" key="4">
    <source>
        <dbReference type="ARBA" id="ARBA00022723"/>
    </source>
</evidence>
<protein>
    <submittedName>
        <fullName evidence="10">Cysteine desulfurase</fullName>
    </submittedName>
</protein>
<comment type="cofactor">
    <cofactor evidence="1">
        <name>pyridoxal 5'-phosphate</name>
        <dbReference type="ChEBI" id="CHEBI:597326"/>
    </cofactor>
</comment>
<reference evidence="10 11" key="1">
    <citation type="submission" date="2018-08" db="EMBL/GenBank/DDBJ databases">
        <title>Genome analysis of the thermophilic bacterium of the candidate phylum Aminicenantes from deep subsurface aquifer revealed its physiology and ecological role.</title>
        <authorList>
            <person name="Kadnikov V.V."/>
            <person name="Mardanov A.V."/>
            <person name="Beletsky A.V."/>
            <person name="Karnachuk O.V."/>
            <person name="Ravin N.V."/>
        </authorList>
    </citation>
    <scope>NUCLEOTIDE SEQUENCE [LARGE SCALE GENOMIC DNA]</scope>
    <source>
        <strain evidence="10">BY38</strain>
    </source>
</reference>
<comment type="similarity">
    <text evidence="2">Belongs to the class-V pyridoxal-phosphate-dependent aminotransferase family. NifS/IscS subfamily.</text>
</comment>
<dbReference type="InterPro" id="IPR016454">
    <property type="entry name" value="Cysteine_dSase"/>
</dbReference>
<comment type="caution">
    <text evidence="10">The sequence shown here is derived from an EMBL/GenBank/DDBJ whole genome shotgun (WGS) entry which is preliminary data.</text>
</comment>
<evidence type="ECO:0000256" key="1">
    <source>
        <dbReference type="ARBA" id="ARBA00001933"/>
    </source>
</evidence>
<evidence type="ECO:0000256" key="3">
    <source>
        <dbReference type="ARBA" id="ARBA00022679"/>
    </source>
</evidence>
<organism evidence="10 11">
    <name type="scientific">Candidatus Saccharicenans subterraneus</name>
    <dbReference type="NCBI Taxonomy" id="2508984"/>
    <lineage>
        <taxon>Bacteria</taxon>
        <taxon>Candidatus Aminicenantota</taxon>
        <taxon>Candidatus Aminicenantia</taxon>
        <taxon>Candidatus Aminicenantales</taxon>
        <taxon>Candidatus Saccharicenantaceae</taxon>
        <taxon>Candidatus Saccharicenans</taxon>
    </lineage>
</organism>
<evidence type="ECO:0000256" key="5">
    <source>
        <dbReference type="ARBA" id="ARBA00022898"/>
    </source>
</evidence>
<dbReference type="Gene3D" id="3.40.640.10">
    <property type="entry name" value="Type I PLP-dependent aspartate aminotransferase-like (Major domain)"/>
    <property type="match status" value="1"/>
</dbReference>
<keyword evidence="7" id="KW-0411">Iron-sulfur</keyword>
<dbReference type="GO" id="GO:0031071">
    <property type="term" value="F:cysteine desulfurase activity"/>
    <property type="evidence" value="ECO:0007669"/>
    <property type="project" value="UniProtKB-EC"/>
</dbReference>
<dbReference type="InterPro" id="IPR015421">
    <property type="entry name" value="PyrdxlP-dep_Trfase_major"/>
</dbReference>
<keyword evidence="3" id="KW-0808">Transferase</keyword>
<dbReference type="InterPro" id="IPR015422">
    <property type="entry name" value="PyrdxlP-dep_Trfase_small"/>
</dbReference>
<keyword evidence="6" id="KW-0408">Iron</keyword>
<evidence type="ECO:0000256" key="6">
    <source>
        <dbReference type="ARBA" id="ARBA00023004"/>
    </source>
</evidence>
<gene>
    <name evidence="10" type="ORF">OP8BY_0159</name>
</gene>
<dbReference type="FunFam" id="3.40.640.10:FF:000084">
    <property type="entry name" value="IscS-like cysteine desulfurase"/>
    <property type="match status" value="1"/>
</dbReference>
<dbReference type="SUPFAM" id="SSF53383">
    <property type="entry name" value="PLP-dependent transferases"/>
    <property type="match status" value="1"/>
</dbReference>
<dbReference type="Gene3D" id="3.90.1150.10">
    <property type="entry name" value="Aspartate Aminotransferase, domain 1"/>
    <property type="match status" value="1"/>
</dbReference>
<evidence type="ECO:0000256" key="8">
    <source>
        <dbReference type="ARBA" id="ARBA00050776"/>
    </source>
</evidence>
<dbReference type="PANTHER" id="PTHR11601:SF34">
    <property type="entry name" value="CYSTEINE DESULFURASE"/>
    <property type="match status" value="1"/>
</dbReference>
<dbReference type="Pfam" id="PF00266">
    <property type="entry name" value="Aminotran_5"/>
    <property type="match status" value="1"/>
</dbReference>
<dbReference type="PIRSF" id="PIRSF005572">
    <property type="entry name" value="NifS"/>
    <property type="match status" value="1"/>
</dbReference>
<evidence type="ECO:0000259" key="9">
    <source>
        <dbReference type="Pfam" id="PF00266"/>
    </source>
</evidence>
<name>A0A3E2BLB8_9BACT</name>
<dbReference type="AlphaFoldDB" id="A0A3E2BLB8"/>
<dbReference type="GO" id="GO:0046872">
    <property type="term" value="F:metal ion binding"/>
    <property type="evidence" value="ECO:0007669"/>
    <property type="project" value="UniProtKB-KW"/>
</dbReference>